<dbReference type="EMBL" id="ODYU01008029">
    <property type="protein sequence ID" value="SOQ51292.1"/>
    <property type="molecule type" value="Genomic_DNA"/>
</dbReference>
<dbReference type="AlphaFoldDB" id="A0A2H1WEL0"/>
<evidence type="ECO:0000256" key="1">
    <source>
        <dbReference type="SAM" id="MobiDB-lite"/>
    </source>
</evidence>
<feature type="region of interest" description="Disordered" evidence="1">
    <location>
        <begin position="32"/>
        <end position="57"/>
    </location>
</feature>
<accession>A0A2H1WEL0</accession>
<organism evidence="2">
    <name type="scientific">Spodoptera frugiperda</name>
    <name type="common">Fall armyworm</name>
    <dbReference type="NCBI Taxonomy" id="7108"/>
    <lineage>
        <taxon>Eukaryota</taxon>
        <taxon>Metazoa</taxon>
        <taxon>Ecdysozoa</taxon>
        <taxon>Arthropoda</taxon>
        <taxon>Hexapoda</taxon>
        <taxon>Insecta</taxon>
        <taxon>Pterygota</taxon>
        <taxon>Neoptera</taxon>
        <taxon>Endopterygota</taxon>
        <taxon>Lepidoptera</taxon>
        <taxon>Glossata</taxon>
        <taxon>Ditrysia</taxon>
        <taxon>Noctuoidea</taxon>
        <taxon>Noctuidae</taxon>
        <taxon>Amphipyrinae</taxon>
        <taxon>Spodoptera</taxon>
    </lineage>
</organism>
<gene>
    <name evidence="2" type="ORF">SFRICE_031961</name>
</gene>
<reference evidence="2" key="1">
    <citation type="submission" date="2016-07" db="EMBL/GenBank/DDBJ databases">
        <authorList>
            <person name="Bretaudeau A."/>
        </authorList>
    </citation>
    <scope>NUCLEOTIDE SEQUENCE</scope>
    <source>
        <strain evidence="2">Rice</strain>
        <tissue evidence="2">Whole body</tissue>
    </source>
</reference>
<feature type="region of interest" description="Disordered" evidence="1">
    <location>
        <begin position="329"/>
        <end position="349"/>
    </location>
</feature>
<protein>
    <submittedName>
        <fullName evidence="2">SFRICE_031961</fullName>
    </submittedName>
</protein>
<sequence>MEHAVNVQTYHLMVSNRRCPWTLETPEALQVHSKGACGSPDGQQSAQPTNQPAPPHQRRYKCVAGLLGVRNLGAVGKSGIGKGDTVLLLKNFRKAVKGPVILLPNPGIEPESSCPAGKIISLAMDEARGSVRLLLTKNHHVPTPAFRAGAPILELCQGYGKRLTPYYYMGLIIQMVKSGCTLYSAFVVYTNSYNCVHWSASYASHATDFSLSCIETHTTASTDPHRTDRIIGNAYMRCILMTSYGMRTMRGRGITQVEPAHSSTVSRICPVYGNRLTPYYMGLITQMVKSGCTLCIDTTCRNVHLCLPLRSGCYLCDYRLHGPERSAAMPSPVQFPRRSKSGSDTCHSE</sequence>
<feature type="compositionally biased region" description="Polar residues" evidence="1">
    <location>
        <begin position="41"/>
        <end position="50"/>
    </location>
</feature>
<evidence type="ECO:0000313" key="2">
    <source>
        <dbReference type="EMBL" id="SOQ51292.1"/>
    </source>
</evidence>
<name>A0A2H1WEL0_SPOFR</name>
<proteinExistence type="predicted"/>